<evidence type="ECO:0000256" key="4">
    <source>
        <dbReference type="ARBA" id="ARBA00022989"/>
    </source>
</evidence>
<feature type="transmembrane region" description="Helical" evidence="7">
    <location>
        <begin position="277"/>
        <end position="296"/>
    </location>
</feature>
<dbReference type="OrthoDB" id="263929at2759"/>
<dbReference type="PANTHER" id="PTHR21716">
    <property type="entry name" value="TRANSMEMBRANE PROTEIN"/>
    <property type="match status" value="1"/>
</dbReference>
<dbReference type="EMBL" id="NBCO01000043">
    <property type="protein sequence ID" value="ORC84552.1"/>
    <property type="molecule type" value="Genomic_DNA"/>
</dbReference>
<dbReference type="AlphaFoldDB" id="A0A1X0NIH6"/>
<feature type="region of interest" description="Disordered" evidence="6">
    <location>
        <begin position="36"/>
        <end position="87"/>
    </location>
</feature>
<sequence>MRNDKRTLSPSPRKLEYYNLRYSNAATAATYSLPRHYTSPATTKRTTSTRTKRAASITTPTAATTTIRRRTPTPTSRGASRSRVNKNNLTDGVNNVLDSITYERNWSQVISGSTSGLLLVMIIALFYAIYILCRPYADSISFGLLLSVILHPKTRNHCFDSYTAREECRRQMRLMQQAWAQRSSLFGIVGSLLSLKLFFSYALFQVVIFFGLNKLSVGSWWLVKGRKGMEKISRKGERFFLVSTRRGRILLRLIAGCVLSLLAHCLVGFSFFLLMHLVLFVIFAVTVLFVSENYFIELMWRLWRISIVTFFVIGLSYNLALDVISISGAVKRTTSAVVNARQQWTSKEFLKENTTSTTTAINNNDNNNKNATTTTTNTINGTSTTSFKNISIKGMVNISANTTTSSSYLSDVQEMILSEVQHRVLAEIAECMNYTNVTELAINVRHIISPILSTFPPNITMSEMLNKGRELYTSFFNSNISSSGTSLRNVDWVGVAKSLLERWRPFFVYTTHVLFLLSSNVVGFFDSIYAFVFFIFVLQYFLQLEHTILYYVVAKMFKALHPELGEQHARNIERDITVSLLTLLQSFWHLSWFHFCITFCLFQYWSFPTPFFSGLLSAFTAVFPLLPSWFSPVSFALVYSLFTAVSDAGVLGVVVDLRVWHCAAATLLSHMDEWLLSVSRGLRGSSVRDAAGVVREELPTFVIGTALFLGYVNYGLRGILFGPITVIVAKVFFDNWGSITVQETIPTPREREKEKEGK</sequence>
<keyword evidence="3 7" id="KW-0812">Transmembrane</keyword>
<keyword evidence="9" id="KW-1185">Reference proteome</keyword>
<dbReference type="InterPro" id="IPR002549">
    <property type="entry name" value="AI-2E-like"/>
</dbReference>
<comment type="caution">
    <text evidence="8">The sequence shown here is derived from an EMBL/GenBank/DDBJ whole genome shotgun (WGS) entry which is preliminary data.</text>
</comment>
<dbReference type="GO" id="GO:0016020">
    <property type="term" value="C:membrane"/>
    <property type="evidence" value="ECO:0007669"/>
    <property type="project" value="UniProtKB-SubCell"/>
</dbReference>
<comment type="subcellular location">
    <subcellularLocation>
        <location evidence="1">Membrane</location>
        <topology evidence="1">Multi-pass membrane protein</topology>
    </subcellularLocation>
</comment>
<dbReference type="PANTHER" id="PTHR21716:SF4">
    <property type="entry name" value="TRANSMEMBRANE PROTEIN 245"/>
    <property type="match status" value="1"/>
</dbReference>
<evidence type="ECO:0000256" key="5">
    <source>
        <dbReference type="ARBA" id="ARBA00023136"/>
    </source>
</evidence>
<organism evidence="8 9">
    <name type="scientific">Trypanosoma theileri</name>
    <dbReference type="NCBI Taxonomy" id="67003"/>
    <lineage>
        <taxon>Eukaryota</taxon>
        <taxon>Discoba</taxon>
        <taxon>Euglenozoa</taxon>
        <taxon>Kinetoplastea</taxon>
        <taxon>Metakinetoplastina</taxon>
        <taxon>Trypanosomatida</taxon>
        <taxon>Trypanosomatidae</taxon>
        <taxon>Trypanosoma</taxon>
    </lineage>
</organism>
<feature type="transmembrane region" description="Helical" evidence="7">
    <location>
        <begin position="249"/>
        <end position="271"/>
    </location>
</feature>
<evidence type="ECO:0000256" key="3">
    <source>
        <dbReference type="ARBA" id="ARBA00022692"/>
    </source>
</evidence>
<feature type="compositionally biased region" description="Low complexity" evidence="6">
    <location>
        <begin position="38"/>
        <end position="82"/>
    </location>
</feature>
<gene>
    <name evidence="8" type="ORF">TM35_000431200</name>
</gene>
<keyword evidence="5 7" id="KW-0472">Membrane</keyword>
<accession>A0A1X0NIH6</accession>
<name>A0A1X0NIH6_9TRYP</name>
<dbReference type="Proteomes" id="UP000192257">
    <property type="component" value="Unassembled WGS sequence"/>
</dbReference>
<dbReference type="VEuPathDB" id="TriTrypDB:TM35_000431200"/>
<evidence type="ECO:0000256" key="6">
    <source>
        <dbReference type="SAM" id="MobiDB-lite"/>
    </source>
</evidence>
<reference evidence="8 9" key="1">
    <citation type="submission" date="2017-03" db="EMBL/GenBank/DDBJ databases">
        <title>An alternative strategy for trypanosome survival in the mammalian bloodstream revealed through genome and transcriptome analysis of the ubiquitous bovine parasite Trypanosoma (Megatrypanum) theileri.</title>
        <authorList>
            <person name="Kelly S."/>
            <person name="Ivens A."/>
            <person name="Mott A."/>
            <person name="O'Neill E."/>
            <person name="Emms D."/>
            <person name="Macleod O."/>
            <person name="Voorheis P."/>
            <person name="Matthews J."/>
            <person name="Matthews K."/>
            <person name="Carrington M."/>
        </authorList>
    </citation>
    <scope>NUCLEOTIDE SEQUENCE [LARGE SCALE GENOMIC DNA]</scope>
    <source>
        <strain evidence="8">Edinburgh</strain>
    </source>
</reference>
<feature type="transmembrane region" description="Helical" evidence="7">
    <location>
        <begin position="611"/>
        <end position="630"/>
    </location>
</feature>
<proteinExistence type="inferred from homology"/>
<feature type="transmembrane region" description="Helical" evidence="7">
    <location>
        <begin position="201"/>
        <end position="223"/>
    </location>
</feature>
<evidence type="ECO:0000256" key="1">
    <source>
        <dbReference type="ARBA" id="ARBA00004141"/>
    </source>
</evidence>
<comment type="similarity">
    <text evidence="2">Belongs to the autoinducer-2 exporter (AI-2E) (TC 2.A.86) family.</text>
</comment>
<evidence type="ECO:0000313" key="8">
    <source>
        <dbReference type="EMBL" id="ORC84552.1"/>
    </source>
</evidence>
<evidence type="ECO:0000256" key="2">
    <source>
        <dbReference type="ARBA" id="ARBA00009773"/>
    </source>
</evidence>
<dbReference type="RefSeq" id="XP_028878618.1">
    <property type="nucleotide sequence ID" value="XM_029030019.1"/>
</dbReference>
<feature type="transmembrane region" description="Helical" evidence="7">
    <location>
        <begin position="109"/>
        <end position="130"/>
    </location>
</feature>
<evidence type="ECO:0000313" key="9">
    <source>
        <dbReference type="Proteomes" id="UP000192257"/>
    </source>
</evidence>
<protein>
    <submittedName>
        <fullName evidence="8">Trypanosoma vivax</fullName>
    </submittedName>
</protein>
<keyword evidence="4 7" id="KW-1133">Transmembrane helix</keyword>
<evidence type="ECO:0000256" key="7">
    <source>
        <dbReference type="SAM" id="Phobius"/>
    </source>
</evidence>
<dbReference type="GeneID" id="39989799"/>
<feature type="transmembrane region" description="Helical" evidence="7">
    <location>
        <begin position="637"/>
        <end position="660"/>
    </location>
</feature>